<reference evidence="2 3" key="1">
    <citation type="submission" date="2016-05" db="EMBL/GenBank/DDBJ databases">
        <title>Nuclear genome of Blastocystis sp. subtype 1 NandII.</title>
        <authorList>
            <person name="Gentekaki E."/>
            <person name="Curtis B."/>
            <person name="Stairs C."/>
            <person name="Eme L."/>
            <person name="Herman E."/>
            <person name="Klimes V."/>
            <person name="Arias M.C."/>
            <person name="Elias M."/>
            <person name="Hilliou F."/>
            <person name="Klute M."/>
            <person name="Malik S.-B."/>
            <person name="Pightling A."/>
            <person name="Rachubinski R."/>
            <person name="Salas D."/>
            <person name="Schlacht A."/>
            <person name="Suga H."/>
            <person name="Archibald J."/>
            <person name="Ball S.G."/>
            <person name="Clark G."/>
            <person name="Dacks J."/>
            <person name="Van Der Giezen M."/>
            <person name="Tsaousis A."/>
            <person name="Roger A."/>
        </authorList>
    </citation>
    <scope>NUCLEOTIDE SEQUENCE [LARGE SCALE GENOMIC DNA]</scope>
    <source>
        <strain evidence="3">ATCC 50177 / NandII</strain>
    </source>
</reference>
<proteinExistence type="predicted"/>
<evidence type="ECO:0000313" key="2">
    <source>
        <dbReference type="EMBL" id="OAO14977.1"/>
    </source>
</evidence>
<feature type="transmembrane region" description="Helical" evidence="1">
    <location>
        <begin position="118"/>
        <end position="135"/>
    </location>
</feature>
<accession>A0A196SFQ3</accession>
<organism evidence="2 3">
    <name type="scientific">Blastocystis sp. subtype 1 (strain ATCC 50177 / NandII)</name>
    <dbReference type="NCBI Taxonomy" id="478820"/>
    <lineage>
        <taxon>Eukaryota</taxon>
        <taxon>Sar</taxon>
        <taxon>Stramenopiles</taxon>
        <taxon>Bigyra</taxon>
        <taxon>Opalozoa</taxon>
        <taxon>Opalinata</taxon>
        <taxon>Blastocystidae</taxon>
        <taxon>Blastocystis</taxon>
    </lineage>
</organism>
<gene>
    <name evidence="2" type="ORF">AV274_3324</name>
</gene>
<feature type="transmembrane region" description="Helical" evidence="1">
    <location>
        <begin position="41"/>
        <end position="67"/>
    </location>
</feature>
<dbReference type="Proteomes" id="UP000078348">
    <property type="component" value="Unassembled WGS sequence"/>
</dbReference>
<dbReference type="AlphaFoldDB" id="A0A196SFQ3"/>
<keyword evidence="1" id="KW-0812">Transmembrane</keyword>
<feature type="transmembrane region" description="Helical" evidence="1">
    <location>
        <begin position="74"/>
        <end position="95"/>
    </location>
</feature>
<dbReference type="Pfam" id="PF03134">
    <property type="entry name" value="TB2_DP1_HVA22"/>
    <property type="match status" value="1"/>
</dbReference>
<dbReference type="InterPro" id="IPR004345">
    <property type="entry name" value="TB2_DP1_HVA22"/>
</dbReference>
<dbReference type="EMBL" id="LXWW01000191">
    <property type="protein sequence ID" value="OAO14977.1"/>
    <property type="molecule type" value="Genomic_DNA"/>
</dbReference>
<protein>
    <submittedName>
        <fullName evidence="2">Uncharacterized protein</fullName>
    </submittedName>
</protein>
<evidence type="ECO:0000256" key="1">
    <source>
        <dbReference type="SAM" id="Phobius"/>
    </source>
</evidence>
<sequence length="156" mass="17922">MSGYLIYCVEKSVIGLITAYLAYKSVANKSVEDSVEVRKSILSLFIFFGLFTIIESTIEPFLFWLPFYYEAKCVILLIVSVLSLYYHSLFLNRVILDPLFQQFDVHVAPRLVKYTNDLLYYAVVIVSPFVSYAQLERMEEYILSAKKAMYGDSAAS</sequence>
<name>A0A196SFQ3_BLAHN</name>
<comment type="caution">
    <text evidence="2">The sequence shown here is derived from an EMBL/GenBank/DDBJ whole genome shotgun (WGS) entry which is preliminary data.</text>
</comment>
<evidence type="ECO:0000313" key="3">
    <source>
        <dbReference type="Proteomes" id="UP000078348"/>
    </source>
</evidence>
<keyword evidence="1" id="KW-0472">Membrane</keyword>
<keyword evidence="1" id="KW-1133">Transmembrane helix</keyword>
<keyword evidence="3" id="KW-1185">Reference proteome</keyword>